<evidence type="ECO:0000259" key="11">
    <source>
        <dbReference type="PROSITE" id="PS50827"/>
    </source>
</evidence>
<dbReference type="InterPro" id="IPR018501">
    <property type="entry name" value="DDT_dom"/>
</dbReference>
<dbReference type="Proteomes" id="UP000243459">
    <property type="component" value="Chromosome 1"/>
</dbReference>
<dbReference type="AlphaFoldDB" id="A0A5P1FX38"/>
<proteinExistence type="predicted"/>
<dbReference type="OMA" id="PHEANEQ"/>
<keyword evidence="13" id="KW-1185">Reference proteome</keyword>
<accession>A0A5P1FX38</accession>
<keyword evidence="5" id="KW-0597">Phosphoprotein</keyword>
<dbReference type="Gramene" id="ONK81581">
    <property type="protein sequence ID" value="ONK81581"/>
    <property type="gene ID" value="A4U43_C01F30770"/>
</dbReference>
<keyword evidence="8" id="KW-0804">Transcription</keyword>
<evidence type="ECO:0000313" key="12">
    <source>
        <dbReference type="EMBL" id="ONK81581.1"/>
    </source>
</evidence>
<evidence type="ECO:0000256" key="10">
    <source>
        <dbReference type="SAM" id="MobiDB-lite"/>
    </source>
</evidence>
<keyword evidence="7" id="KW-0805">Transcription regulation</keyword>
<keyword evidence="3" id="KW-0963">Cytoplasm</keyword>
<feature type="domain" description="DDT" evidence="11">
    <location>
        <begin position="281"/>
        <end position="346"/>
    </location>
</feature>
<organism evidence="12 13">
    <name type="scientific">Asparagus officinalis</name>
    <name type="common">Garden asparagus</name>
    <dbReference type="NCBI Taxonomy" id="4686"/>
    <lineage>
        <taxon>Eukaryota</taxon>
        <taxon>Viridiplantae</taxon>
        <taxon>Streptophyta</taxon>
        <taxon>Embryophyta</taxon>
        <taxon>Tracheophyta</taxon>
        <taxon>Spermatophyta</taxon>
        <taxon>Magnoliopsida</taxon>
        <taxon>Liliopsida</taxon>
        <taxon>Asparagales</taxon>
        <taxon>Asparagaceae</taxon>
        <taxon>Asparagoideae</taxon>
        <taxon>Asparagus</taxon>
    </lineage>
</organism>
<dbReference type="InterPro" id="IPR018866">
    <property type="entry name" value="Znf-4CXXC_R1"/>
</dbReference>
<feature type="compositionally biased region" description="Basic and acidic residues" evidence="10">
    <location>
        <begin position="179"/>
        <end position="201"/>
    </location>
</feature>
<dbReference type="SMART" id="SM00571">
    <property type="entry name" value="DDT"/>
    <property type="match status" value="1"/>
</dbReference>
<evidence type="ECO:0000256" key="9">
    <source>
        <dbReference type="ARBA" id="ARBA00023242"/>
    </source>
</evidence>
<evidence type="ECO:0000313" key="13">
    <source>
        <dbReference type="Proteomes" id="UP000243459"/>
    </source>
</evidence>
<protein>
    <recommendedName>
        <fullName evidence="11">DDT domain-containing protein</fullName>
    </recommendedName>
</protein>
<evidence type="ECO:0000256" key="4">
    <source>
        <dbReference type="ARBA" id="ARBA00022499"/>
    </source>
</evidence>
<dbReference type="PANTHER" id="PTHR31169:SF8">
    <property type="entry name" value="ZINC-FINGER DOMAIN OF MONOAMINE-OXIDASE A REPRESSOR R1 PROTEIN"/>
    <property type="match status" value="1"/>
</dbReference>
<evidence type="ECO:0000256" key="6">
    <source>
        <dbReference type="ARBA" id="ARBA00022843"/>
    </source>
</evidence>
<name>A0A5P1FX38_ASPOF</name>
<comment type="subcellular location">
    <subcellularLocation>
        <location evidence="2">Cytoplasm</location>
    </subcellularLocation>
    <subcellularLocation>
        <location evidence="1">Nucleus</location>
    </subcellularLocation>
</comment>
<dbReference type="Pfam" id="PF10497">
    <property type="entry name" value="zf-4CXXC_R1"/>
    <property type="match status" value="1"/>
</dbReference>
<dbReference type="Pfam" id="PF15612">
    <property type="entry name" value="WHIM1"/>
    <property type="match status" value="1"/>
</dbReference>
<feature type="compositionally biased region" description="Polar residues" evidence="10">
    <location>
        <begin position="17"/>
        <end position="29"/>
    </location>
</feature>
<evidence type="ECO:0000256" key="7">
    <source>
        <dbReference type="ARBA" id="ARBA00023015"/>
    </source>
</evidence>
<dbReference type="GO" id="GO:0005737">
    <property type="term" value="C:cytoplasm"/>
    <property type="evidence" value="ECO:0007669"/>
    <property type="project" value="UniProtKB-SubCell"/>
</dbReference>
<dbReference type="EMBL" id="CM007381">
    <property type="protein sequence ID" value="ONK81581.1"/>
    <property type="molecule type" value="Genomic_DNA"/>
</dbReference>
<dbReference type="GO" id="GO:0005634">
    <property type="term" value="C:nucleus"/>
    <property type="evidence" value="ECO:0007669"/>
    <property type="project" value="UniProtKB-SubCell"/>
</dbReference>
<evidence type="ECO:0000256" key="2">
    <source>
        <dbReference type="ARBA" id="ARBA00004496"/>
    </source>
</evidence>
<dbReference type="InterPro" id="IPR040221">
    <property type="entry name" value="CDCA7/CDA7L"/>
</dbReference>
<evidence type="ECO:0000256" key="8">
    <source>
        <dbReference type="ARBA" id="ARBA00023163"/>
    </source>
</evidence>
<dbReference type="PANTHER" id="PTHR31169">
    <property type="entry name" value="OS05G0300700 PROTEIN"/>
    <property type="match status" value="1"/>
</dbReference>
<keyword evidence="6" id="KW-0832">Ubl conjugation</keyword>
<dbReference type="GO" id="GO:0006355">
    <property type="term" value="P:regulation of DNA-templated transcription"/>
    <property type="evidence" value="ECO:0007669"/>
    <property type="project" value="InterPro"/>
</dbReference>
<feature type="region of interest" description="Disordered" evidence="10">
    <location>
        <begin position="155"/>
        <end position="234"/>
    </location>
</feature>
<evidence type="ECO:0000256" key="5">
    <source>
        <dbReference type="ARBA" id="ARBA00022553"/>
    </source>
</evidence>
<sequence length="557" mass="62863">MALVENPAVEISAAEISSQREASCSQNPPLSLKKKKSANNPGVDVKGARICDSENGKTCHQCRQKMRDFAASCKRLKKDKLCTLRFCRKCLLNRYGENAEEVGKLENWICPKCRGVCNCSFCMKKKGLQPTGILTHIAKSNGFSSVHELLDNKGAKKLEPQSTELKSAISNKGSSASKRSHDKESQPSEKHEAGPKEEGLAKKLKLGKSSVDKEHGNQSHGNVESNPLKCDNNGNMRVDHLKKVRKSKKLAAKAHNKTIREDIVLPQGSPLIEVSGIELLVQDVGAALQFLEFCNSFSEVLDVKKGQPECILRDLTRGRLKRHGTYSTHVEFNIKLLSLMGMDMKKEYRGDAWLQALKSCIEKSEFNLAELPLNFLDNGSAGYDALEPSTKLKILNFLCDEVLYTEELRNWIDKVAVKFKERRKENKEKVLAAKKKEKLLKQQMKDEIAKAMLLDRERTPVSLAESDSLVSQLQAEADGVHAEVLSSLPLVPKKNQRFDAVRTDYVVRGSDRQILWKLNVYNNRSNIILQELENWQDKWFFYNEEEEKVVEKYISSV</sequence>
<evidence type="ECO:0000256" key="3">
    <source>
        <dbReference type="ARBA" id="ARBA00022490"/>
    </source>
</evidence>
<keyword evidence="4" id="KW-1017">Isopeptide bond</keyword>
<evidence type="ECO:0000256" key="1">
    <source>
        <dbReference type="ARBA" id="ARBA00004123"/>
    </source>
</evidence>
<feature type="region of interest" description="Disordered" evidence="10">
    <location>
        <begin position="17"/>
        <end position="41"/>
    </location>
</feature>
<keyword evidence="9" id="KW-0539">Nucleus</keyword>
<feature type="compositionally biased region" description="Polar residues" evidence="10">
    <location>
        <begin position="160"/>
        <end position="177"/>
    </location>
</feature>
<reference evidence="13" key="1">
    <citation type="journal article" date="2017" name="Nat. Commun.">
        <title>The asparagus genome sheds light on the origin and evolution of a young Y chromosome.</title>
        <authorList>
            <person name="Harkess A."/>
            <person name="Zhou J."/>
            <person name="Xu C."/>
            <person name="Bowers J.E."/>
            <person name="Van der Hulst R."/>
            <person name="Ayyampalayam S."/>
            <person name="Mercati F."/>
            <person name="Riccardi P."/>
            <person name="McKain M.R."/>
            <person name="Kakrana A."/>
            <person name="Tang H."/>
            <person name="Ray J."/>
            <person name="Groenendijk J."/>
            <person name="Arikit S."/>
            <person name="Mathioni S.M."/>
            <person name="Nakano M."/>
            <person name="Shan H."/>
            <person name="Telgmann-Rauber A."/>
            <person name="Kanno A."/>
            <person name="Yue Z."/>
            <person name="Chen H."/>
            <person name="Li W."/>
            <person name="Chen Y."/>
            <person name="Xu X."/>
            <person name="Zhang Y."/>
            <person name="Luo S."/>
            <person name="Chen H."/>
            <person name="Gao J."/>
            <person name="Mao Z."/>
            <person name="Pires J.C."/>
            <person name="Luo M."/>
            <person name="Kudrna D."/>
            <person name="Wing R.A."/>
            <person name="Meyers B.C."/>
            <person name="Yi K."/>
            <person name="Kong H."/>
            <person name="Lavrijsen P."/>
            <person name="Sunseri F."/>
            <person name="Falavigna A."/>
            <person name="Ye Y."/>
            <person name="Leebens-Mack J.H."/>
            <person name="Chen G."/>
        </authorList>
    </citation>
    <scope>NUCLEOTIDE SEQUENCE [LARGE SCALE GENOMIC DNA]</scope>
    <source>
        <strain evidence="13">cv. DH0086</strain>
    </source>
</reference>
<gene>
    <name evidence="12" type="ORF">A4U43_C01F30770</name>
</gene>
<feature type="non-terminal residue" evidence="12">
    <location>
        <position position="557"/>
    </location>
</feature>
<dbReference type="InterPro" id="IPR028942">
    <property type="entry name" value="WHIM1_dom"/>
</dbReference>
<dbReference type="PROSITE" id="PS50827">
    <property type="entry name" value="DDT"/>
    <property type="match status" value="1"/>
</dbReference>